<dbReference type="Proteomes" id="UP000201613">
    <property type="component" value="Unassembled WGS sequence"/>
</dbReference>
<evidence type="ECO:0000313" key="2">
    <source>
        <dbReference type="Proteomes" id="UP000201613"/>
    </source>
</evidence>
<dbReference type="EMBL" id="FXZK01000002">
    <property type="protein sequence ID" value="SMY07557.1"/>
    <property type="molecule type" value="Genomic_DNA"/>
</dbReference>
<gene>
    <name evidence="1" type="ORF">LOM8899_01693</name>
</gene>
<dbReference type="RefSeq" id="WP_093991743.1">
    <property type="nucleotide sequence ID" value="NZ_FXZK01000002.1"/>
</dbReference>
<organism evidence="1 2">
    <name type="scientific">Flavimaricola marinus</name>
    <dbReference type="NCBI Taxonomy" id="1819565"/>
    <lineage>
        <taxon>Bacteria</taxon>
        <taxon>Pseudomonadati</taxon>
        <taxon>Pseudomonadota</taxon>
        <taxon>Alphaproteobacteria</taxon>
        <taxon>Rhodobacterales</taxon>
        <taxon>Paracoccaceae</taxon>
        <taxon>Flavimaricola</taxon>
    </lineage>
</organism>
<evidence type="ECO:0000313" key="1">
    <source>
        <dbReference type="EMBL" id="SMY07557.1"/>
    </source>
</evidence>
<proteinExistence type="predicted"/>
<reference evidence="2" key="1">
    <citation type="submission" date="2017-05" db="EMBL/GenBank/DDBJ databases">
        <authorList>
            <person name="Rodrigo-Torres L."/>
            <person name="Arahal R. D."/>
            <person name="Lucena T."/>
        </authorList>
    </citation>
    <scope>NUCLEOTIDE SEQUENCE [LARGE SCALE GENOMIC DNA]</scope>
    <source>
        <strain evidence="2">CECT 8899</strain>
    </source>
</reference>
<sequence>MNVIETVGMMSTGALVMLGGVYLLDMVRGPETLPGTAAQVAPVAAPAAQPVAAQAAASQAQPVAPAVEVTRAQSDMSGAATIGQLESFVALSMRPVTTDIPLTPEQEEIIAYFKRTARDLNSVSDGYAGEYVAFNDMAINRLEIRHFYTVRQNISDIPVAELLESQTALVQANMCDEPMMRTLIDEHGFRFTYSYLSADNRFLGNVHGNTEACGS</sequence>
<dbReference type="AlphaFoldDB" id="A0A238LCW2"/>
<dbReference type="OrthoDB" id="7869869at2"/>
<keyword evidence="2" id="KW-1185">Reference proteome</keyword>
<accession>A0A238LCW2</accession>
<name>A0A238LCW2_9RHOB</name>
<protein>
    <submittedName>
        <fullName evidence="1">Uncharacterized protein</fullName>
    </submittedName>
</protein>